<name>A0A2D1QLC8_AERSA</name>
<dbReference type="AlphaFoldDB" id="A0A2D1QLC8"/>
<sequence>MTVNIAITFEELNRADMISIVSPIPLNMFDPRSPSFSDEEKRRILHDTYKRRIVADGLETGHLIPTENGYIFKSKQRFPSFAGFVFEAYLVDKFNQCRSSRLRAYQWATERSEGWSTKDFEEYKAVGTGLITTKNEYLTFYEPQSNADIIFLRKNPLRNDIMEPALIHNQHVQAAIQVKCIKSGFREEIINKVLSGKYLRVITMLSDEHGRSSWVVCHNILGNMHRSGAITTADYAYAIGRIQGPEYFNIDQYDVDNYYSYIHQWYQGYEPITKNIEEAVGLEITGYKFENNVLVPI</sequence>
<gene>
    <name evidence="1" type="ORF">Asalp_41350</name>
</gene>
<protein>
    <submittedName>
        <fullName evidence="1">Uncharacterized protein</fullName>
    </submittedName>
</protein>
<reference evidence="2" key="1">
    <citation type="journal article" date="2018" name="BMC Genomics">
        <title>The complete and fully assembled genome sequence of Aeromonas salmonicida subsp. pectinolytica and its comparative analysis with other Aeromonas species: investigation of the mobilome in environmental and pathogenic strains.</title>
        <authorList>
            <person name="Pfeiffer F."/>
            <person name="Zamora-Lagos M.A."/>
            <person name="Blettinger M."/>
            <person name="Yeroslaviz A."/>
            <person name="Dahl A."/>
            <person name="Gruber S."/>
            <person name="Habermann B.H."/>
        </authorList>
    </citation>
    <scope>NUCLEOTIDE SEQUENCE [LARGE SCALE GENOMIC DNA]</scope>
    <source>
        <strain evidence="2">34mel</strain>
    </source>
</reference>
<dbReference type="OrthoDB" id="7068271at2"/>
<dbReference type="Proteomes" id="UP000222916">
    <property type="component" value="Chromosome"/>
</dbReference>
<evidence type="ECO:0000313" key="1">
    <source>
        <dbReference type="EMBL" id="ATP11209.1"/>
    </source>
</evidence>
<organism evidence="1 2">
    <name type="scientific">Aeromonas salmonicida subsp. pectinolytica 34mel</name>
    <dbReference type="NCBI Taxonomy" id="1324960"/>
    <lineage>
        <taxon>Bacteria</taxon>
        <taxon>Pseudomonadati</taxon>
        <taxon>Pseudomonadota</taxon>
        <taxon>Gammaproteobacteria</taxon>
        <taxon>Aeromonadales</taxon>
        <taxon>Aeromonadaceae</taxon>
        <taxon>Aeromonas</taxon>
    </lineage>
</organism>
<dbReference type="RefSeq" id="WP_099369067.1">
    <property type="nucleotide sequence ID" value="NZ_ARYZ02000084.1"/>
</dbReference>
<dbReference type="EMBL" id="CP022426">
    <property type="protein sequence ID" value="ATP11209.1"/>
    <property type="molecule type" value="Genomic_DNA"/>
</dbReference>
<evidence type="ECO:0000313" key="2">
    <source>
        <dbReference type="Proteomes" id="UP000222916"/>
    </source>
</evidence>
<proteinExistence type="predicted"/>
<accession>A0A2D1QLC8</accession>